<sequence>MTCASEHIYFLDSLNLFVETQWLYNTPVTHLLSEGLLDLFPNEWSTALQRLENEELNDFVVRKTTKPEWSEGLRTFVEKCKCIDRLPIIDIVLPATVPKNFRTGLSSKKQHEIMYLAHLVNAECASRNIKVIVDLGAGLGYVCQLLYHLYGYKVLGLEKNQANVNTARNRQTKFYPDSLGHVKYSCCDLTCDSVETIETILNDEFGENTDVCLIGLHACGDLSICASKIFRDMKAARALIVVPCCYHKLSISKSTKVNASTEKQYFNNFPLSSCLKDVISNSGLDVGSFLRQPFLRLACQEPADRWYNMSTETHDQHSFYVLARAVLQLYATKNGFSLKKCTQKGTRKSQCLDFETYIKDSLHRYTLKKLEEGKLLYKYTNNCITETKNIQSRCVLDAQFNFETHEQNMIDLWESHSDKLKLAEIYTGLQMMLQAPAESLVLQDRLCWMKEQGLRAKIVPVMHRRLSPRAYAIVSQKR</sequence>
<dbReference type="Pfam" id="PF13679">
    <property type="entry name" value="Methyltransf_32"/>
    <property type="match status" value="1"/>
</dbReference>
<dbReference type="KEGG" id="ccal:108624301"/>
<evidence type="ECO:0000313" key="2">
    <source>
        <dbReference type="Proteomes" id="UP000694925"/>
    </source>
</evidence>
<evidence type="ECO:0000259" key="1">
    <source>
        <dbReference type="Pfam" id="PF13679"/>
    </source>
</evidence>
<feature type="domain" description="Methyltransferase" evidence="1">
    <location>
        <begin position="108"/>
        <end position="250"/>
    </location>
</feature>
<dbReference type="GeneID" id="108624301"/>
<accession>A0AAJ7IXK6</accession>
<dbReference type="PANTHER" id="PTHR12496:SF0">
    <property type="entry name" value="METHYLTRANSFERASE DOMAIN-CONTAINING PROTEIN"/>
    <property type="match status" value="1"/>
</dbReference>
<dbReference type="InterPro" id="IPR029063">
    <property type="entry name" value="SAM-dependent_MTases_sf"/>
</dbReference>
<dbReference type="AlphaFoldDB" id="A0AAJ7IXK6"/>
<dbReference type="RefSeq" id="XP_026668796.1">
    <property type="nucleotide sequence ID" value="XM_026812995.1"/>
</dbReference>
<organism evidence="2 3">
    <name type="scientific">Ceratina calcarata</name>
    <dbReference type="NCBI Taxonomy" id="156304"/>
    <lineage>
        <taxon>Eukaryota</taxon>
        <taxon>Metazoa</taxon>
        <taxon>Ecdysozoa</taxon>
        <taxon>Arthropoda</taxon>
        <taxon>Hexapoda</taxon>
        <taxon>Insecta</taxon>
        <taxon>Pterygota</taxon>
        <taxon>Neoptera</taxon>
        <taxon>Endopterygota</taxon>
        <taxon>Hymenoptera</taxon>
        <taxon>Apocrita</taxon>
        <taxon>Aculeata</taxon>
        <taxon>Apoidea</taxon>
        <taxon>Anthophila</taxon>
        <taxon>Apidae</taxon>
        <taxon>Ceratina</taxon>
        <taxon>Zadontomerus</taxon>
    </lineage>
</organism>
<name>A0AAJ7IXK6_9HYME</name>
<dbReference type="Proteomes" id="UP000694925">
    <property type="component" value="Unplaced"/>
</dbReference>
<dbReference type="PANTHER" id="PTHR12496">
    <property type="entry name" value="CGI-41 METHYLTRANSFERASE"/>
    <property type="match status" value="1"/>
</dbReference>
<reference evidence="3 4" key="1">
    <citation type="submission" date="2025-04" db="UniProtKB">
        <authorList>
            <consortium name="RefSeq"/>
        </authorList>
    </citation>
    <scope>IDENTIFICATION</scope>
    <source>
        <tissue evidence="3 4">Whole body</tissue>
    </source>
</reference>
<dbReference type="RefSeq" id="XP_017878990.1">
    <property type="nucleotide sequence ID" value="XM_018023501.2"/>
</dbReference>
<dbReference type="InterPro" id="IPR052220">
    <property type="entry name" value="METTL25"/>
</dbReference>
<dbReference type="InterPro" id="IPR025714">
    <property type="entry name" value="Methyltranfer_dom"/>
</dbReference>
<keyword evidence="2" id="KW-1185">Reference proteome</keyword>
<proteinExistence type="predicted"/>
<dbReference type="SUPFAM" id="SSF53335">
    <property type="entry name" value="S-adenosyl-L-methionine-dependent methyltransferases"/>
    <property type="match status" value="1"/>
</dbReference>
<gene>
    <name evidence="3 4" type="primary">LOC108624301</name>
</gene>
<dbReference type="CDD" id="cd02440">
    <property type="entry name" value="AdoMet_MTases"/>
    <property type="match status" value="1"/>
</dbReference>
<protein>
    <submittedName>
        <fullName evidence="3 4">Methyltransferase-like protein 25 isoform X1</fullName>
    </submittedName>
</protein>
<evidence type="ECO:0000313" key="4">
    <source>
        <dbReference type="RefSeq" id="XP_026668796.1"/>
    </source>
</evidence>
<dbReference type="Gene3D" id="3.40.50.150">
    <property type="entry name" value="Vaccinia Virus protein VP39"/>
    <property type="match status" value="1"/>
</dbReference>
<evidence type="ECO:0000313" key="3">
    <source>
        <dbReference type="RefSeq" id="XP_017878990.1"/>
    </source>
</evidence>